<dbReference type="Proteomes" id="UP000824106">
    <property type="component" value="Unassembled WGS sequence"/>
</dbReference>
<evidence type="ECO:0000256" key="1">
    <source>
        <dbReference type="ARBA" id="ARBA00022723"/>
    </source>
</evidence>
<dbReference type="GO" id="GO:0046872">
    <property type="term" value="F:metal ion binding"/>
    <property type="evidence" value="ECO:0007669"/>
    <property type="project" value="UniProtKB-KW"/>
</dbReference>
<evidence type="ECO:0000313" key="3">
    <source>
        <dbReference type="EMBL" id="HIZ71122.1"/>
    </source>
</evidence>
<dbReference type="PROSITE" id="PS50846">
    <property type="entry name" value="HMA_2"/>
    <property type="match status" value="1"/>
</dbReference>
<dbReference type="FunFam" id="3.30.70.100:FF:000001">
    <property type="entry name" value="ATPase copper transporting beta"/>
    <property type="match status" value="1"/>
</dbReference>
<protein>
    <submittedName>
        <fullName evidence="3">Heavy-metal-associated domain-containing protein</fullName>
    </submittedName>
</protein>
<dbReference type="InterPro" id="IPR036163">
    <property type="entry name" value="HMA_dom_sf"/>
</dbReference>
<dbReference type="SUPFAM" id="SSF55008">
    <property type="entry name" value="HMA, heavy metal-associated domain"/>
    <property type="match status" value="1"/>
</dbReference>
<reference evidence="3" key="2">
    <citation type="submission" date="2021-04" db="EMBL/GenBank/DDBJ databases">
        <authorList>
            <person name="Gilroy R."/>
        </authorList>
    </citation>
    <scope>NUCLEOTIDE SEQUENCE</scope>
    <source>
        <strain evidence="3">CHK169-4300</strain>
    </source>
</reference>
<proteinExistence type="predicted"/>
<reference evidence="3" key="1">
    <citation type="journal article" date="2021" name="PeerJ">
        <title>Extensive microbial diversity within the chicken gut microbiome revealed by metagenomics and culture.</title>
        <authorList>
            <person name="Gilroy R."/>
            <person name="Ravi A."/>
            <person name="Getino M."/>
            <person name="Pursley I."/>
            <person name="Horton D.L."/>
            <person name="Alikhan N.F."/>
            <person name="Baker D."/>
            <person name="Gharbi K."/>
            <person name="Hall N."/>
            <person name="Watson M."/>
            <person name="Adriaenssens E.M."/>
            <person name="Foster-Nyarko E."/>
            <person name="Jarju S."/>
            <person name="Secka A."/>
            <person name="Antonio M."/>
            <person name="Oren A."/>
            <person name="Chaudhuri R.R."/>
            <person name="La Ragione R."/>
            <person name="Hildebrand F."/>
            <person name="Pallen M.J."/>
        </authorList>
    </citation>
    <scope>NUCLEOTIDE SEQUENCE</scope>
    <source>
        <strain evidence="3">CHK169-4300</strain>
    </source>
</reference>
<name>A0A9D2JYB2_9LACT</name>
<dbReference type="CDD" id="cd00371">
    <property type="entry name" value="HMA"/>
    <property type="match status" value="1"/>
</dbReference>
<dbReference type="Pfam" id="PF00403">
    <property type="entry name" value="HMA"/>
    <property type="match status" value="1"/>
</dbReference>
<evidence type="ECO:0000259" key="2">
    <source>
        <dbReference type="PROSITE" id="PS50846"/>
    </source>
</evidence>
<sequence>MSQITLQLETLTCPSCMKTIIQTTNKLKGVESTKILFDSSKARITFNEKIITEAEIMDNIVKMGYQSRKI</sequence>
<organism evidence="3 4">
    <name type="scientific">Candidatus Atopostipes pullistercoris</name>
    <dbReference type="NCBI Taxonomy" id="2838467"/>
    <lineage>
        <taxon>Bacteria</taxon>
        <taxon>Bacillati</taxon>
        <taxon>Bacillota</taxon>
        <taxon>Bacilli</taxon>
        <taxon>Lactobacillales</taxon>
        <taxon>Carnobacteriaceae</taxon>
        <taxon>Atopostipes</taxon>
    </lineage>
</organism>
<evidence type="ECO:0000313" key="4">
    <source>
        <dbReference type="Proteomes" id="UP000824106"/>
    </source>
</evidence>
<keyword evidence="1" id="KW-0479">Metal-binding</keyword>
<accession>A0A9D2JYB2</accession>
<dbReference type="Gene3D" id="3.30.70.100">
    <property type="match status" value="1"/>
</dbReference>
<dbReference type="InterPro" id="IPR006121">
    <property type="entry name" value="HMA_dom"/>
</dbReference>
<dbReference type="AlphaFoldDB" id="A0A9D2JYB2"/>
<feature type="domain" description="HMA" evidence="2">
    <location>
        <begin position="2"/>
        <end position="68"/>
    </location>
</feature>
<gene>
    <name evidence="3" type="ORF">H9808_05085</name>
</gene>
<dbReference type="EMBL" id="DXAZ01000071">
    <property type="protein sequence ID" value="HIZ71122.1"/>
    <property type="molecule type" value="Genomic_DNA"/>
</dbReference>
<comment type="caution">
    <text evidence="3">The sequence shown here is derived from an EMBL/GenBank/DDBJ whole genome shotgun (WGS) entry which is preliminary data.</text>
</comment>